<dbReference type="InterPro" id="IPR002197">
    <property type="entry name" value="HTH_Fis"/>
</dbReference>
<dbReference type="Proteomes" id="UP000305674">
    <property type="component" value="Unassembled WGS sequence"/>
</dbReference>
<accession>A0A4U1BE06</accession>
<keyword evidence="4" id="KW-0804">Transcription</keyword>
<dbReference type="SUPFAM" id="SSF52540">
    <property type="entry name" value="P-loop containing nucleoside triphosphate hydrolases"/>
    <property type="match status" value="1"/>
</dbReference>
<dbReference type="GO" id="GO:0043565">
    <property type="term" value="F:sequence-specific DNA binding"/>
    <property type="evidence" value="ECO:0007669"/>
    <property type="project" value="InterPro"/>
</dbReference>
<keyword evidence="1" id="KW-0547">Nucleotide-binding</keyword>
<sequence length="456" mass="51056">MAFRHLICLHSSEEWKVPNSVLKAGWSPHHLESVADARALIDSEQPCVGVILFDHRWVNGRCDALERLLQECAAHVEWIGLVSAERLDDPATQQLIAKYCCDYHTLPADEHRLCVSLGHAEGMARLRRVSARQMTIQPEGVSLVGESAAMRKVYRQIRKVAKVEATVLLEGESGTGKELVAQAIHRGSLRSDGPFVAVNCGAIPVNLIQSELFGHEKGSFTGAHARHRGHIETACGGTVFLDEIGDLQLEIQVNLLRFLQEKTITRVGGVKSIPVDVRVIAATNKNLAEEVKAGRFREDLYYRLCILNLQLPPLRERRGDIELLAHYYFRKYRTLTNARVHGFAPQAMNQMIAYHWPGNIRELKNRIQRALVMCEQRTLGPQDLNLQVAEDSKPLKTLADARAETDLKVLLAALNSNGNNIVKASRELGVSRVTLYRMLDKYNLSARYGQGKKLES</sequence>
<dbReference type="InterPro" id="IPR027417">
    <property type="entry name" value="P-loop_NTPase"/>
</dbReference>
<dbReference type="GO" id="GO:0006355">
    <property type="term" value="P:regulation of DNA-templated transcription"/>
    <property type="evidence" value="ECO:0007669"/>
    <property type="project" value="InterPro"/>
</dbReference>
<evidence type="ECO:0000313" key="7">
    <source>
        <dbReference type="Proteomes" id="UP000305674"/>
    </source>
</evidence>
<dbReference type="SMART" id="SM00382">
    <property type="entry name" value="AAA"/>
    <property type="match status" value="1"/>
</dbReference>
<dbReference type="PRINTS" id="PR01590">
    <property type="entry name" value="HTHFIS"/>
</dbReference>
<dbReference type="InterPro" id="IPR025662">
    <property type="entry name" value="Sigma_54_int_dom_ATP-bd_1"/>
</dbReference>
<dbReference type="SUPFAM" id="SSF52172">
    <property type="entry name" value="CheY-like"/>
    <property type="match status" value="1"/>
</dbReference>
<evidence type="ECO:0000256" key="4">
    <source>
        <dbReference type="ARBA" id="ARBA00023163"/>
    </source>
</evidence>
<feature type="domain" description="Sigma-54 factor interaction" evidence="5">
    <location>
        <begin position="143"/>
        <end position="372"/>
    </location>
</feature>
<dbReference type="InterPro" id="IPR025944">
    <property type="entry name" value="Sigma_54_int_dom_CS"/>
</dbReference>
<proteinExistence type="predicted"/>
<evidence type="ECO:0000256" key="1">
    <source>
        <dbReference type="ARBA" id="ARBA00022741"/>
    </source>
</evidence>
<dbReference type="EMBL" id="SWCI01000004">
    <property type="protein sequence ID" value="TKB49272.1"/>
    <property type="molecule type" value="Genomic_DNA"/>
</dbReference>
<dbReference type="Pfam" id="PF02954">
    <property type="entry name" value="HTH_8"/>
    <property type="match status" value="1"/>
</dbReference>
<evidence type="ECO:0000313" key="6">
    <source>
        <dbReference type="EMBL" id="TKB49272.1"/>
    </source>
</evidence>
<keyword evidence="3" id="KW-0805">Transcription regulation</keyword>
<dbReference type="FunFam" id="3.40.50.300:FF:000006">
    <property type="entry name" value="DNA-binding transcriptional regulator NtrC"/>
    <property type="match status" value="1"/>
</dbReference>
<name>A0A4U1BE06_9GAMM</name>
<keyword evidence="7" id="KW-1185">Reference proteome</keyword>
<dbReference type="PROSITE" id="PS50045">
    <property type="entry name" value="SIGMA54_INTERACT_4"/>
    <property type="match status" value="1"/>
</dbReference>
<dbReference type="InterPro" id="IPR045343">
    <property type="entry name" value="VpsR"/>
</dbReference>
<dbReference type="PROSITE" id="PS00675">
    <property type="entry name" value="SIGMA54_INTERACT_1"/>
    <property type="match status" value="1"/>
</dbReference>
<dbReference type="PROSITE" id="PS00688">
    <property type="entry name" value="SIGMA54_INTERACT_3"/>
    <property type="match status" value="1"/>
</dbReference>
<dbReference type="InterPro" id="IPR003593">
    <property type="entry name" value="AAA+_ATPase"/>
</dbReference>
<dbReference type="SUPFAM" id="SSF46689">
    <property type="entry name" value="Homeodomain-like"/>
    <property type="match status" value="1"/>
</dbReference>
<dbReference type="InterPro" id="IPR002078">
    <property type="entry name" value="Sigma_54_int"/>
</dbReference>
<gene>
    <name evidence="6" type="ORF">FCL40_08005</name>
</gene>
<dbReference type="RefSeq" id="WP_136852639.1">
    <property type="nucleotide sequence ID" value="NZ_SWCI01000004.1"/>
</dbReference>
<dbReference type="InterPro" id="IPR058031">
    <property type="entry name" value="AAA_lid_NorR"/>
</dbReference>
<dbReference type="PANTHER" id="PTHR32071:SF120">
    <property type="entry name" value="TRANSCRIPTIONAL REGULATOR-RELATED"/>
    <property type="match status" value="1"/>
</dbReference>
<evidence type="ECO:0000259" key="5">
    <source>
        <dbReference type="PROSITE" id="PS50045"/>
    </source>
</evidence>
<dbReference type="AlphaFoldDB" id="A0A4U1BE06"/>
<protein>
    <submittedName>
        <fullName evidence="6">Sigma-54-dependent Fis family transcriptional regulator</fullName>
    </submittedName>
</protein>
<organism evidence="6 7">
    <name type="scientific">Ferrimonas sediminicola</name>
    <dbReference type="NCBI Taxonomy" id="2569538"/>
    <lineage>
        <taxon>Bacteria</taxon>
        <taxon>Pseudomonadati</taxon>
        <taxon>Pseudomonadota</taxon>
        <taxon>Gammaproteobacteria</taxon>
        <taxon>Alteromonadales</taxon>
        <taxon>Ferrimonadaceae</taxon>
        <taxon>Ferrimonas</taxon>
    </lineage>
</organism>
<dbReference type="Gene3D" id="1.10.10.60">
    <property type="entry name" value="Homeodomain-like"/>
    <property type="match status" value="1"/>
</dbReference>
<dbReference type="OrthoDB" id="9804019at2"/>
<dbReference type="Gene3D" id="1.10.8.60">
    <property type="match status" value="1"/>
</dbReference>
<dbReference type="GO" id="GO:0005524">
    <property type="term" value="F:ATP binding"/>
    <property type="evidence" value="ECO:0007669"/>
    <property type="project" value="UniProtKB-KW"/>
</dbReference>
<comment type="caution">
    <text evidence="6">The sequence shown here is derived from an EMBL/GenBank/DDBJ whole genome shotgun (WGS) entry which is preliminary data.</text>
</comment>
<evidence type="ECO:0000256" key="3">
    <source>
        <dbReference type="ARBA" id="ARBA00023015"/>
    </source>
</evidence>
<reference evidence="6 7" key="1">
    <citation type="submission" date="2019-04" db="EMBL/GenBank/DDBJ databases">
        <authorList>
            <person name="Hwang J.C."/>
        </authorList>
    </citation>
    <scope>NUCLEOTIDE SEQUENCE [LARGE SCALE GENOMIC DNA]</scope>
    <source>
        <strain evidence="6 7">IMCC35001</strain>
    </source>
</reference>
<dbReference type="Pfam" id="PF00158">
    <property type="entry name" value="Sigma54_activat"/>
    <property type="match status" value="1"/>
</dbReference>
<dbReference type="InterPro" id="IPR009057">
    <property type="entry name" value="Homeodomain-like_sf"/>
</dbReference>
<dbReference type="PANTHER" id="PTHR32071">
    <property type="entry name" value="TRANSCRIPTIONAL REGULATORY PROTEIN"/>
    <property type="match status" value="1"/>
</dbReference>
<dbReference type="InterPro" id="IPR011006">
    <property type="entry name" value="CheY-like_superfamily"/>
</dbReference>
<dbReference type="CDD" id="cd00009">
    <property type="entry name" value="AAA"/>
    <property type="match status" value="1"/>
</dbReference>
<dbReference type="Gene3D" id="3.40.50.300">
    <property type="entry name" value="P-loop containing nucleotide triphosphate hydrolases"/>
    <property type="match status" value="1"/>
</dbReference>
<dbReference type="Pfam" id="PF25601">
    <property type="entry name" value="AAA_lid_14"/>
    <property type="match status" value="1"/>
</dbReference>
<dbReference type="Pfam" id="PF20161">
    <property type="entry name" value="VpsR"/>
    <property type="match status" value="1"/>
</dbReference>
<keyword evidence="2" id="KW-0067">ATP-binding</keyword>
<evidence type="ECO:0000256" key="2">
    <source>
        <dbReference type="ARBA" id="ARBA00022840"/>
    </source>
</evidence>